<evidence type="ECO:0000259" key="2">
    <source>
        <dbReference type="Pfam" id="PF03572"/>
    </source>
</evidence>
<reference evidence="4" key="1">
    <citation type="journal article" date="2020" name="Stud. Mycol.">
        <title>101 Dothideomycetes genomes: a test case for predicting lifestyles and emergence of pathogens.</title>
        <authorList>
            <person name="Haridas S."/>
            <person name="Albert R."/>
            <person name="Binder M."/>
            <person name="Bloem J."/>
            <person name="Labutti K."/>
            <person name="Salamov A."/>
            <person name="Andreopoulos B."/>
            <person name="Baker S."/>
            <person name="Barry K."/>
            <person name="Bills G."/>
            <person name="Bluhm B."/>
            <person name="Cannon C."/>
            <person name="Castanera R."/>
            <person name="Culley D."/>
            <person name="Daum C."/>
            <person name="Ezra D."/>
            <person name="Gonzalez J."/>
            <person name="Henrissat B."/>
            <person name="Kuo A."/>
            <person name="Liang C."/>
            <person name="Lipzen A."/>
            <person name="Lutzoni F."/>
            <person name="Magnuson J."/>
            <person name="Mondo S."/>
            <person name="Nolan M."/>
            <person name="Ohm R."/>
            <person name="Pangilinan J."/>
            <person name="Park H.-J."/>
            <person name="Ramirez L."/>
            <person name="Alfaro M."/>
            <person name="Sun H."/>
            <person name="Tritt A."/>
            <person name="Yoshinaga Y."/>
            <person name="Zwiers L.-H."/>
            <person name="Turgeon B."/>
            <person name="Goodwin S."/>
            <person name="Spatafora J."/>
            <person name="Crous P."/>
            <person name="Grigoriev I."/>
        </authorList>
    </citation>
    <scope>NUCLEOTIDE SEQUENCE</scope>
    <source>
        <strain evidence="4">CBS 473.64</strain>
    </source>
</reference>
<dbReference type="PANTHER" id="PTHR37049">
    <property type="entry name" value="PEPTIDASE S41 FAMILY PROTEIN"/>
    <property type="match status" value="1"/>
</dbReference>
<dbReference type="EMBL" id="MU006784">
    <property type="protein sequence ID" value="KAF2640525.1"/>
    <property type="molecule type" value="Genomic_DNA"/>
</dbReference>
<feature type="chain" id="PRO_5025389235" evidence="1">
    <location>
        <begin position="19"/>
        <end position="762"/>
    </location>
</feature>
<evidence type="ECO:0000313" key="5">
    <source>
        <dbReference type="Proteomes" id="UP000799753"/>
    </source>
</evidence>
<keyword evidence="5" id="KW-1185">Reference proteome</keyword>
<dbReference type="PANTHER" id="PTHR37049:SF4">
    <property type="entry name" value="RHODANESE DOMAIN-CONTAINING PROTEIN"/>
    <property type="match status" value="1"/>
</dbReference>
<dbReference type="InterPro" id="IPR029045">
    <property type="entry name" value="ClpP/crotonase-like_dom_sf"/>
</dbReference>
<dbReference type="Gene3D" id="3.90.226.10">
    <property type="entry name" value="2-enoyl-CoA Hydratase, Chain A, domain 1"/>
    <property type="match status" value="1"/>
</dbReference>
<organism evidence="4 5">
    <name type="scientific">Massarina eburnea CBS 473.64</name>
    <dbReference type="NCBI Taxonomy" id="1395130"/>
    <lineage>
        <taxon>Eukaryota</taxon>
        <taxon>Fungi</taxon>
        <taxon>Dikarya</taxon>
        <taxon>Ascomycota</taxon>
        <taxon>Pezizomycotina</taxon>
        <taxon>Dothideomycetes</taxon>
        <taxon>Pleosporomycetidae</taxon>
        <taxon>Pleosporales</taxon>
        <taxon>Massarineae</taxon>
        <taxon>Massarinaceae</taxon>
        <taxon>Massarina</taxon>
    </lineage>
</organism>
<feature type="domain" description="CPAF-like PDZ" evidence="3">
    <location>
        <begin position="177"/>
        <end position="305"/>
    </location>
</feature>
<dbReference type="Pfam" id="PF03572">
    <property type="entry name" value="Peptidase_S41"/>
    <property type="match status" value="1"/>
</dbReference>
<evidence type="ECO:0000313" key="4">
    <source>
        <dbReference type="EMBL" id="KAF2640525.1"/>
    </source>
</evidence>
<dbReference type="GO" id="GO:0008236">
    <property type="term" value="F:serine-type peptidase activity"/>
    <property type="evidence" value="ECO:0007669"/>
    <property type="project" value="InterPro"/>
</dbReference>
<feature type="signal peptide" evidence="1">
    <location>
        <begin position="1"/>
        <end position="18"/>
    </location>
</feature>
<dbReference type="InterPro" id="IPR005151">
    <property type="entry name" value="Tail-specific_protease"/>
</dbReference>
<gene>
    <name evidence="4" type="ORF">P280DRAFT_321053</name>
</gene>
<proteinExistence type="predicted"/>
<dbReference type="AlphaFoldDB" id="A0A6A6RZ83"/>
<protein>
    <submittedName>
        <fullName evidence="4">Peptidase S41 family protein</fullName>
    </submittedName>
</protein>
<name>A0A6A6RZ83_9PLEO</name>
<evidence type="ECO:0000256" key="1">
    <source>
        <dbReference type="SAM" id="SignalP"/>
    </source>
</evidence>
<dbReference type="GO" id="GO:0006508">
    <property type="term" value="P:proteolysis"/>
    <property type="evidence" value="ECO:0007669"/>
    <property type="project" value="InterPro"/>
</dbReference>
<accession>A0A6A6RZ83</accession>
<feature type="domain" description="Tail specific protease" evidence="2">
    <location>
        <begin position="373"/>
        <end position="576"/>
    </location>
</feature>
<dbReference type="InterPro" id="IPR056186">
    <property type="entry name" value="PDZ_CPAF-rel"/>
</dbReference>
<dbReference type="SUPFAM" id="SSF52096">
    <property type="entry name" value="ClpP/crotonase"/>
    <property type="match status" value="1"/>
</dbReference>
<dbReference type="Proteomes" id="UP000799753">
    <property type="component" value="Unassembled WGS sequence"/>
</dbReference>
<dbReference type="InterPro" id="IPR052766">
    <property type="entry name" value="S41A_metabolite_peptidase"/>
</dbReference>
<dbReference type="OrthoDB" id="27214at2759"/>
<keyword evidence="1" id="KW-0732">Signal</keyword>
<sequence length="762" mass="81847">MKSFTLLSLAGLTTLISATPVSPALPQALPHVLPHRTRQDNGTNSTLPACAKVSQAIYEQADIASAATTQIPAKLAYDCLISAPLNASSARALLEALPMVLEWQSTLTALADPPAEYQEKVQPAVDLLGGLKSIAADIDDGKITTEYDFGWTLYTLIASAHDGHLAYIPDSVNDIFSWGRPVPLVSVSADGTQLPAVFAYTDVLGMQFKNISYTPSPVVEIDDTDAIEFLEGSSSYGGSQDRDALYNNMFYELAQVGLGAYGSGTGMFTGGGRGRYVYPGPTTKLKFENGTTYTMENYAKVWVSFRNIATGEDLARRNFMYGSGGSMSGSGSSVEAAAEDATQTASPGYPVPAVPGPTGLINGFYLDAAGYEDVAVLSVPSFVSQEYYEEDFQATSQKFLAKATADGKTKLILDVQANGGGTILQGYDLFKQLFPDIDPYGANRFRYTEAVDLIGQSTSAYVSKYPRDPNNASMAQYQSSYFDYETDMTADGKPFNSWQEKAGPVEVNGDKYTTLARWNLSDVLIKNQGGINITGYGPLANVTGPPRFKPENIVLLTDGYCASTCTIFAELLTQQAGVKTIALGGRSNKQQIQAIGGVKGVNNYGWGYITQSAGLARRFASPELQAKINGSSVDKLYNDQTILSRSTSVGVNVRDGVRRNDTSGTALQFIYEEANCRLYYTPEMTVDVTAVWEAAADAQWGTNGKCVGGYDDDVAVTDISVATTKKLNAGSVKAAHVKVEDFENSFSLETRPMDIRQGFVSP</sequence>
<dbReference type="Pfam" id="PF23658">
    <property type="entry name" value="PDZ_CPAF_rel"/>
    <property type="match status" value="1"/>
</dbReference>
<evidence type="ECO:0000259" key="3">
    <source>
        <dbReference type="Pfam" id="PF23658"/>
    </source>
</evidence>